<dbReference type="Proteomes" id="UP001224674">
    <property type="component" value="Chromosome"/>
</dbReference>
<dbReference type="PANTHER" id="PTHR30213:SF0">
    <property type="entry name" value="UPF0761 MEMBRANE PROTEIN YIHY"/>
    <property type="match status" value="1"/>
</dbReference>
<evidence type="ECO:0000313" key="8">
    <source>
        <dbReference type="EMBL" id="WGH93002.1"/>
    </source>
</evidence>
<feature type="region of interest" description="Disordered" evidence="6">
    <location>
        <begin position="393"/>
        <end position="431"/>
    </location>
</feature>
<evidence type="ECO:0000256" key="4">
    <source>
        <dbReference type="ARBA" id="ARBA00022989"/>
    </source>
</evidence>
<keyword evidence="3 7" id="KW-0812">Transmembrane</keyword>
<keyword evidence="4 7" id="KW-1133">Transmembrane helix</keyword>
<keyword evidence="2" id="KW-1003">Cell membrane</keyword>
<feature type="transmembrane region" description="Helical" evidence="7">
    <location>
        <begin position="192"/>
        <end position="214"/>
    </location>
</feature>
<evidence type="ECO:0000313" key="9">
    <source>
        <dbReference type="Proteomes" id="UP001224674"/>
    </source>
</evidence>
<sequence>MPLTRRLARKQRQTYQNPRPTVWFVLRCTITRLLELQVWDVAATMTFFLLLSVLPALIVLVSVVSLLGLADETIGTVAELIHELIPTLDTEVITTTLMAFSETSGSVLTIVISILGSMFSAGRVIAAFHRAMNTLYGTREGRNFFMMRAVVFVETIVLMVSSLALVGLIIIGGDFSRRIGGMLNLSEESVNAWNTIKWPIILLVLILLITAAYYRGPNVNLPRYRFITAGGAFTVLTLFAGLVLTGWLLENFSIFDGVLDTFYGTIYVILFLWVGAIVMIAGAAWDAEYLRAKQLAEGLPAWDRLQLSPEHTRQLEVLDYRSRFTDYVGHVVVYSVHTEEPITTLKTAQLAENKSIFAINRPRRSSSTGKPYRSVFVPEDFGDNIYEGQRVHPETGARLVYPPQRPTRSNINERRQQLQEDSSGFEERTGD</sequence>
<feature type="transmembrane region" description="Helical" evidence="7">
    <location>
        <begin position="261"/>
        <end position="285"/>
    </location>
</feature>
<dbReference type="RefSeq" id="WP_279674813.1">
    <property type="nucleotide sequence ID" value="NZ_CP122566.1"/>
</dbReference>
<dbReference type="InterPro" id="IPR017039">
    <property type="entry name" value="Virul_fac_BrkB"/>
</dbReference>
<protein>
    <submittedName>
        <fullName evidence="8">YihY/virulence factor BrkB family protein</fullName>
    </submittedName>
</protein>
<accession>A0AAJ6AJ65</accession>
<reference evidence="8 9" key="1">
    <citation type="submission" date="2023-03" db="EMBL/GenBank/DDBJ databases">
        <title>Complete genome sequences of several Auritidibacter ignavus strains isolated from ear infections.</title>
        <authorList>
            <person name="Baehr T."/>
            <person name="Baumhoegger A.M."/>
        </authorList>
    </citation>
    <scope>NUCLEOTIDE SEQUENCE [LARGE SCALE GENOMIC DNA]</scope>
    <source>
        <strain evidence="8 9">BABAE-6</strain>
    </source>
</reference>
<gene>
    <name evidence="8" type="ORF">QDX21_12030</name>
</gene>
<dbReference type="EMBL" id="CP122566">
    <property type="protein sequence ID" value="WGH93002.1"/>
    <property type="molecule type" value="Genomic_DNA"/>
</dbReference>
<evidence type="ECO:0000256" key="2">
    <source>
        <dbReference type="ARBA" id="ARBA00022475"/>
    </source>
</evidence>
<feature type="transmembrane region" description="Helical" evidence="7">
    <location>
        <begin position="47"/>
        <end position="70"/>
    </location>
</feature>
<evidence type="ECO:0000256" key="6">
    <source>
        <dbReference type="SAM" id="MobiDB-lite"/>
    </source>
</evidence>
<evidence type="ECO:0000256" key="7">
    <source>
        <dbReference type="SAM" id="Phobius"/>
    </source>
</evidence>
<evidence type="ECO:0000256" key="5">
    <source>
        <dbReference type="ARBA" id="ARBA00023136"/>
    </source>
</evidence>
<keyword evidence="9" id="KW-1185">Reference proteome</keyword>
<dbReference type="AlphaFoldDB" id="A0AAJ6AJ65"/>
<dbReference type="Pfam" id="PF03631">
    <property type="entry name" value="Virul_fac_BrkB"/>
    <property type="match status" value="1"/>
</dbReference>
<name>A0AAJ6AJ65_9MICC</name>
<dbReference type="GO" id="GO:0005886">
    <property type="term" value="C:plasma membrane"/>
    <property type="evidence" value="ECO:0007669"/>
    <property type="project" value="UniProtKB-SubCell"/>
</dbReference>
<feature type="transmembrane region" description="Helical" evidence="7">
    <location>
        <begin position="226"/>
        <end position="249"/>
    </location>
</feature>
<feature type="transmembrane region" description="Helical" evidence="7">
    <location>
        <begin position="149"/>
        <end position="172"/>
    </location>
</feature>
<keyword evidence="5 7" id="KW-0472">Membrane</keyword>
<feature type="transmembrane region" description="Helical" evidence="7">
    <location>
        <begin position="107"/>
        <end position="128"/>
    </location>
</feature>
<evidence type="ECO:0000256" key="1">
    <source>
        <dbReference type="ARBA" id="ARBA00004651"/>
    </source>
</evidence>
<organism evidence="8 9">
    <name type="scientific">Auritidibacter ignavus</name>
    <dbReference type="NCBI Taxonomy" id="678932"/>
    <lineage>
        <taxon>Bacteria</taxon>
        <taxon>Bacillati</taxon>
        <taxon>Actinomycetota</taxon>
        <taxon>Actinomycetes</taxon>
        <taxon>Micrococcales</taxon>
        <taxon>Micrococcaceae</taxon>
        <taxon>Auritidibacter</taxon>
    </lineage>
</organism>
<evidence type="ECO:0000256" key="3">
    <source>
        <dbReference type="ARBA" id="ARBA00022692"/>
    </source>
</evidence>
<comment type="subcellular location">
    <subcellularLocation>
        <location evidence="1">Cell membrane</location>
        <topology evidence="1">Multi-pass membrane protein</topology>
    </subcellularLocation>
</comment>
<proteinExistence type="predicted"/>
<dbReference type="PANTHER" id="PTHR30213">
    <property type="entry name" value="INNER MEMBRANE PROTEIN YHJD"/>
    <property type="match status" value="1"/>
</dbReference>